<dbReference type="KEGG" id="soy:115877481"/>
<dbReference type="AlphaFoldDB" id="A0A6J2XE31"/>
<feature type="chain" id="PRO_5026992626" evidence="2">
    <location>
        <begin position="21"/>
        <end position="463"/>
    </location>
</feature>
<evidence type="ECO:0000256" key="2">
    <source>
        <dbReference type="SAM" id="SignalP"/>
    </source>
</evidence>
<feature type="region of interest" description="Disordered" evidence="1">
    <location>
        <begin position="396"/>
        <end position="463"/>
    </location>
</feature>
<organism evidence="3 4">
    <name type="scientific">Sitophilus oryzae</name>
    <name type="common">Rice weevil</name>
    <name type="synonym">Curculio oryzae</name>
    <dbReference type="NCBI Taxonomy" id="7048"/>
    <lineage>
        <taxon>Eukaryota</taxon>
        <taxon>Metazoa</taxon>
        <taxon>Ecdysozoa</taxon>
        <taxon>Arthropoda</taxon>
        <taxon>Hexapoda</taxon>
        <taxon>Insecta</taxon>
        <taxon>Pterygota</taxon>
        <taxon>Neoptera</taxon>
        <taxon>Endopterygota</taxon>
        <taxon>Coleoptera</taxon>
        <taxon>Polyphaga</taxon>
        <taxon>Cucujiformia</taxon>
        <taxon>Curculionidae</taxon>
        <taxon>Dryophthorinae</taxon>
        <taxon>Sitophilus</taxon>
    </lineage>
</organism>
<feature type="region of interest" description="Disordered" evidence="1">
    <location>
        <begin position="199"/>
        <end position="222"/>
    </location>
</feature>
<reference evidence="4" key="1">
    <citation type="submission" date="2025-08" db="UniProtKB">
        <authorList>
            <consortium name="RefSeq"/>
        </authorList>
    </citation>
    <scope>IDENTIFICATION</scope>
    <source>
        <tissue evidence="4">Gonads</tissue>
    </source>
</reference>
<gene>
    <name evidence="4" type="primary">LOC115877481</name>
</gene>
<evidence type="ECO:0000256" key="1">
    <source>
        <dbReference type="SAM" id="MobiDB-lite"/>
    </source>
</evidence>
<accession>A0A6J2XE31</accession>
<proteinExistence type="predicted"/>
<feature type="region of interest" description="Disordered" evidence="1">
    <location>
        <begin position="242"/>
        <end position="270"/>
    </location>
</feature>
<dbReference type="GeneID" id="115877481"/>
<dbReference type="InParanoid" id="A0A6J2XE31"/>
<sequence length="463" mass="49322">MLFKYTVLVLVALQSTSLLAKQIPVEVRYERLEHSIGQNLAEKPQLAPEELKENELRLQKLSLAEENHAPEANKNLVKNFDAKVQLSQSELSQAYKHIPVQEEVKSGELREASSLSLRETAQKIIEEGLENLRNNFKPKENEFSPSKQQWDELDRSVNNLIENSKLEESLRQEGGGNFIQGFISSFQNATSNFLQNIQSQTQGNAPGGTSGDNGQQPGGIQGFFAFFTDGVQNIAGNLQQLGQQQQATGSNSTVLGDSGTSPGSGGTGNIFGGIISGIQQVFQGQNSSEGSGQGPQGVFSGAISSISQAVSGIIPSNTPAPATQGDEGSTPSSGPIQQVFENFGNAFNQLIQRPGSTKPPQVAQDEGSTSRPGIIQTIGNTVENTIHNIQNRFRPHNVTSSTQKPAAPNCSTTVSIESASDNRNPATEQADPASTEAAAEPAGTTSQAPAAAPEKTEEEKKKP</sequence>
<evidence type="ECO:0000313" key="3">
    <source>
        <dbReference type="Proteomes" id="UP000504635"/>
    </source>
</evidence>
<protein>
    <submittedName>
        <fullName evidence="4">Uncharacterized protein LOC115877481 isoform X1</fullName>
    </submittedName>
</protein>
<dbReference type="Proteomes" id="UP000504635">
    <property type="component" value="Unplaced"/>
</dbReference>
<dbReference type="OrthoDB" id="6744912at2759"/>
<evidence type="ECO:0000313" key="4">
    <source>
        <dbReference type="RefSeq" id="XP_030749512.1"/>
    </source>
</evidence>
<feature type="signal peptide" evidence="2">
    <location>
        <begin position="1"/>
        <end position="20"/>
    </location>
</feature>
<feature type="region of interest" description="Disordered" evidence="1">
    <location>
        <begin position="312"/>
        <end position="337"/>
    </location>
</feature>
<feature type="compositionally biased region" description="Gly residues" evidence="1">
    <location>
        <begin position="205"/>
        <end position="221"/>
    </location>
</feature>
<keyword evidence="2" id="KW-0732">Signal</keyword>
<dbReference type="RefSeq" id="XP_030749512.1">
    <property type="nucleotide sequence ID" value="XM_030893652.1"/>
</dbReference>
<feature type="compositionally biased region" description="Polar residues" evidence="1">
    <location>
        <begin position="396"/>
        <end position="427"/>
    </location>
</feature>
<name>A0A6J2XE31_SITOR</name>
<keyword evidence="3" id="KW-1185">Reference proteome</keyword>
<feature type="compositionally biased region" description="Basic and acidic residues" evidence="1">
    <location>
        <begin position="454"/>
        <end position="463"/>
    </location>
</feature>
<feature type="region of interest" description="Disordered" evidence="1">
    <location>
        <begin position="351"/>
        <end position="374"/>
    </location>
</feature>